<sequence>MWDANTVLIAAVKSAVGNPNSILTTKNRTNCAYFRGGSSGKTALKLGVIVLDAIDWHLEPSKSNLPIPPPFGESASRVVLSCGRQLSGRRLLSRTATGQQRPIATNANKQAPSSEGRRRIDGGQDSIDGWTGLEECTEAFRTRHSRMLRTLFSWDVFQPQQRCAPR</sequence>
<organism evidence="2 3">
    <name type="scientific">Viridothelium virens</name>
    <name type="common">Speckled blister lichen</name>
    <name type="synonym">Trypethelium virens</name>
    <dbReference type="NCBI Taxonomy" id="1048519"/>
    <lineage>
        <taxon>Eukaryota</taxon>
        <taxon>Fungi</taxon>
        <taxon>Dikarya</taxon>
        <taxon>Ascomycota</taxon>
        <taxon>Pezizomycotina</taxon>
        <taxon>Dothideomycetes</taxon>
        <taxon>Dothideomycetes incertae sedis</taxon>
        <taxon>Trypetheliales</taxon>
        <taxon>Trypetheliaceae</taxon>
        <taxon>Viridothelium</taxon>
    </lineage>
</organism>
<evidence type="ECO:0000256" key="1">
    <source>
        <dbReference type="SAM" id="MobiDB-lite"/>
    </source>
</evidence>
<dbReference type="Proteomes" id="UP000800092">
    <property type="component" value="Unassembled WGS sequence"/>
</dbReference>
<feature type="compositionally biased region" description="Polar residues" evidence="1">
    <location>
        <begin position="95"/>
        <end position="113"/>
    </location>
</feature>
<evidence type="ECO:0000313" key="2">
    <source>
        <dbReference type="EMBL" id="KAF2232126.1"/>
    </source>
</evidence>
<reference evidence="2" key="1">
    <citation type="journal article" date="2020" name="Stud. Mycol.">
        <title>101 Dothideomycetes genomes: a test case for predicting lifestyles and emergence of pathogens.</title>
        <authorList>
            <person name="Haridas S."/>
            <person name="Albert R."/>
            <person name="Binder M."/>
            <person name="Bloem J."/>
            <person name="Labutti K."/>
            <person name="Salamov A."/>
            <person name="Andreopoulos B."/>
            <person name="Baker S."/>
            <person name="Barry K."/>
            <person name="Bills G."/>
            <person name="Bluhm B."/>
            <person name="Cannon C."/>
            <person name="Castanera R."/>
            <person name="Culley D."/>
            <person name="Daum C."/>
            <person name="Ezra D."/>
            <person name="Gonzalez J."/>
            <person name="Henrissat B."/>
            <person name="Kuo A."/>
            <person name="Liang C."/>
            <person name="Lipzen A."/>
            <person name="Lutzoni F."/>
            <person name="Magnuson J."/>
            <person name="Mondo S."/>
            <person name="Nolan M."/>
            <person name="Ohm R."/>
            <person name="Pangilinan J."/>
            <person name="Park H.-J."/>
            <person name="Ramirez L."/>
            <person name="Alfaro M."/>
            <person name="Sun H."/>
            <person name="Tritt A."/>
            <person name="Yoshinaga Y."/>
            <person name="Zwiers L.-H."/>
            <person name="Turgeon B."/>
            <person name="Goodwin S."/>
            <person name="Spatafora J."/>
            <person name="Crous P."/>
            <person name="Grigoriev I."/>
        </authorList>
    </citation>
    <scope>NUCLEOTIDE SEQUENCE</scope>
    <source>
        <strain evidence="2">Tuck. ex Michener</strain>
    </source>
</reference>
<protein>
    <submittedName>
        <fullName evidence="2">Uncharacterized protein</fullName>
    </submittedName>
</protein>
<dbReference type="EMBL" id="ML991819">
    <property type="protein sequence ID" value="KAF2232126.1"/>
    <property type="molecule type" value="Genomic_DNA"/>
</dbReference>
<accession>A0A6A6H214</accession>
<proteinExistence type="predicted"/>
<gene>
    <name evidence="2" type="ORF">EV356DRAFT_517769</name>
</gene>
<keyword evidence="3" id="KW-1185">Reference proteome</keyword>
<feature type="region of interest" description="Disordered" evidence="1">
    <location>
        <begin position="95"/>
        <end position="126"/>
    </location>
</feature>
<evidence type="ECO:0000313" key="3">
    <source>
        <dbReference type="Proteomes" id="UP000800092"/>
    </source>
</evidence>
<name>A0A6A6H214_VIRVR</name>
<dbReference type="AlphaFoldDB" id="A0A6A6H214"/>